<protein>
    <submittedName>
        <fullName evidence="1">Histone deacetylase hda1</fullName>
        <ecNumber evidence="1">3.5.1.98</ecNumber>
    </submittedName>
</protein>
<proteinExistence type="predicted"/>
<dbReference type="Proteomes" id="UP001165960">
    <property type="component" value="Unassembled WGS sequence"/>
</dbReference>
<name>A0ACC2TDK7_9FUNG</name>
<keyword evidence="1" id="KW-0378">Hydrolase</keyword>
<organism evidence="1 2">
    <name type="scientific">Entomophthora muscae</name>
    <dbReference type="NCBI Taxonomy" id="34485"/>
    <lineage>
        <taxon>Eukaryota</taxon>
        <taxon>Fungi</taxon>
        <taxon>Fungi incertae sedis</taxon>
        <taxon>Zoopagomycota</taxon>
        <taxon>Entomophthoromycotina</taxon>
        <taxon>Entomophthoromycetes</taxon>
        <taxon>Entomophthorales</taxon>
        <taxon>Entomophthoraceae</taxon>
        <taxon>Entomophthora</taxon>
    </lineage>
</organism>
<dbReference type="EMBL" id="QTSX02002967">
    <property type="protein sequence ID" value="KAJ9072758.1"/>
    <property type="molecule type" value="Genomic_DNA"/>
</dbReference>
<keyword evidence="2" id="KW-1185">Reference proteome</keyword>
<gene>
    <name evidence="1" type="primary">HDA1_2</name>
    <name evidence="1" type="ORF">DSO57_1023932</name>
</gene>
<evidence type="ECO:0000313" key="1">
    <source>
        <dbReference type="EMBL" id="KAJ9072758.1"/>
    </source>
</evidence>
<sequence length="290" mass="31525">MKSLENKTKSQLIEMTNESDSVYFSAVTEYCARLSCGGVIELLKEISLGNVRNGIAIVRPPGHHAIHNQPMGFCFYNNVAVAVKKMKKTYNVKKVLILDWDVHHGNGVQDAFYSDPEVLYISLHRYGEGFYPSSGDLGEVGEGAGVGRNVNIPFTALGMGDNDYLYAFHKVVMPIAMEFNPDLVVVAAGFDAAMGDPIGEFVVTPAGYANMAHLLKGLAQGRMAVCLEGGYDLAAISQSSLSVSNVLLGARPETTGPISPSKQCVKDIHRVIAVQAKYWECLKRYNNSIV</sequence>
<dbReference type="EC" id="3.5.1.98" evidence="1"/>
<evidence type="ECO:0000313" key="2">
    <source>
        <dbReference type="Proteomes" id="UP001165960"/>
    </source>
</evidence>
<comment type="caution">
    <text evidence="1">The sequence shown here is derived from an EMBL/GenBank/DDBJ whole genome shotgun (WGS) entry which is preliminary data.</text>
</comment>
<accession>A0ACC2TDK7</accession>
<reference evidence="1" key="1">
    <citation type="submission" date="2022-04" db="EMBL/GenBank/DDBJ databases">
        <title>Genome of the entomopathogenic fungus Entomophthora muscae.</title>
        <authorList>
            <person name="Elya C."/>
            <person name="Lovett B.R."/>
            <person name="Lee E."/>
            <person name="Macias A.M."/>
            <person name="Hajek A.E."/>
            <person name="De Bivort B.L."/>
            <person name="Kasson M.T."/>
            <person name="De Fine Licht H.H."/>
            <person name="Stajich J.E."/>
        </authorList>
    </citation>
    <scope>NUCLEOTIDE SEQUENCE</scope>
    <source>
        <strain evidence="1">Berkeley</strain>
    </source>
</reference>